<gene>
    <name evidence="1" type="ORF">ACAT0790_LOCUS37067</name>
</gene>
<evidence type="ECO:0000313" key="1">
    <source>
        <dbReference type="EMBL" id="CAD9160302.1"/>
    </source>
</evidence>
<protein>
    <submittedName>
        <fullName evidence="1">Uncharacterized protein</fullName>
    </submittedName>
</protein>
<accession>A0A7S1RAA9</accession>
<dbReference type="AlphaFoldDB" id="A0A7S1RAA9"/>
<organism evidence="1">
    <name type="scientific">Alexandrium catenella</name>
    <name type="common">Red tide dinoflagellate</name>
    <name type="synonym">Gonyaulax catenella</name>
    <dbReference type="NCBI Taxonomy" id="2925"/>
    <lineage>
        <taxon>Eukaryota</taxon>
        <taxon>Sar</taxon>
        <taxon>Alveolata</taxon>
        <taxon>Dinophyceae</taxon>
        <taxon>Gonyaulacales</taxon>
        <taxon>Pyrocystaceae</taxon>
        <taxon>Alexandrium</taxon>
    </lineage>
</organism>
<dbReference type="EMBL" id="HBGE01061892">
    <property type="protein sequence ID" value="CAD9160302.1"/>
    <property type="molecule type" value="Transcribed_RNA"/>
</dbReference>
<sequence length="215" mass="23305">MLPVLAPPPPPSPQAVQPAVAGVPAPRGQALRTGMKVCLRGFSSEAMNGLKGTLGRFSEKQGSWQVFLESSSAAKAVRPQNLELLPDQDDAMKDAALPGAAAGGAPAGDDPMAEVLPPDNDGDAWVELLRDAYMRQLRSDNEYPEPPPYERVNRLAANQFPVPEGMFPAHALRMQSQMLHRCFNGDGPRPGRRRPGMPPPPRFVAGFVFPQNRMY</sequence>
<name>A0A7S1RAA9_ALECA</name>
<proteinExistence type="predicted"/>
<reference evidence="1" key="1">
    <citation type="submission" date="2021-01" db="EMBL/GenBank/DDBJ databases">
        <authorList>
            <person name="Corre E."/>
            <person name="Pelletier E."/>
            <person name="Niang G."/>
            <person name="Scheremetjew M."/>
            <person name="Finn R."/>
            <person name="Kale V."/>
            <person name="Holt S."/>
            <person name="Cochrane G."/>
            <person name="Meng A."/>
            <person name="Brown T."/>
            <person name="Cohen L."/>
        </authorList>
    </citation>
    <scope>NUCLEOTIDE SEQUENCE</scope>
    <source>
        <strain evidence="1">OF101</strain>
    </source>
</reference>